<keyword evidence="3 6" id="KW-0812">Transmembrane</keyword>
<dbReference type="Proteomes" id="UP000006637">
    <property type="component" value="Chromosome"/>
</dbReference>
<keyword evidence="4 6" id="KW-1133">Transmembrane helix</keyword>
<reference evidence="7 8" key="1">
    <citation type="submission" date="2006-06" db="EMBL/GenBank/DDBJ databases">
        <title>Complete sequence of Rubrobacter xylanophilus DSM 9941.</title>
        <authorList>
            <consortium name="US DOE Joint Genome Institute"/>
            <person name="Copeland A."/>
            <person name="Lucas S."/>
            <person name="Lapidus A."/>
            <person name="Barry K."/>
            <person name="Detter J.C."/>
            <person name="Glavina del Rio T."/>
            <person name="Hammon N."/>
            <person name="Israni S."/>
            <person name="Dalin E."/>
            <person name="Tice H."/>
            <person name="Pitluck S."/>
            <person name="Munk A.C."/>
            <person name="Brettin T."/>
            <person name="Bruce D."/>
            <person name="Han C."/>
            <person name="Tapia R."/>
            <person name="Gilna P."/>
            <person name="Schmutz J."/>
            <person name="Larimer F."/>
            <person name="Land M."/>
            <person name="Hauser L."/>
            <person name="Kyrpides N."/>
            <person name="Lykidis A."/>
            <person name="da Costa M.S."/>
            <person name="Rainey F.A."/>
            <person name="Empadinhas N."/>
            <person name="Jolivet E."/>
            <person name="Battista J.R."/>
            <person name="Richardson P."/>
        </authorList>
    </citation>
    <scope>NUCLEOTIDE SEQUENCE [LARGE SCALE GENOMIC DNA]</scope>
    <source>
        <strain evidence="8">DSM 9941 / NBRC 16129 / PRD-1</strain>
    </source>
</reference>
<comment type="subcellular location">
    <subcellularLocation>
        <location evidence="1">Membrane</location>
        <topology evidence="1">Single-pass membrane protein</topology>
    </subcellularLocation>
</comment>
<evidence type="ECO:0000256" key="5">
    <source>
        <dbReference type="ARBA" id="ARBA00023136"/>
    </source>
</evidence>
<keyword evidence="2" id="KW-0488">Methylation</keyword>
<dbReference type="eggNOG" id="COG4968">
    <property type="taxonomic scope" value="Bacteria"/>
</dbReference>
<dbReference type="OrthoDB" id="5123098at2"/>
<dbReference type="InterPro" id="IPR012902">
    <property type="entry name" value="N_methyl_site"/>
</dbReference>
<evidence type="ECO:0000313" key="8">
    <source>
        <dbReference type="Proteomes" id="UP000006637"/>
    </source>
</evidence>
<keyword evidence="8" id="KW-1185">Reference proteome</keyword>
<accession>Q1AWV4</accession>
<name>Q1AWV4_RUBXD</name>
<evidence type="ECO:0000256" key="1">
    <source>
        <dbReference type="ARBA" id="ARBA00004167"/>
    </source>
</evidence>
<evidence type="ECO:0000256" key="3">
    <source>
        <dbReference type="ARBA" id="ARBA00022692"/>
    </source>
</evidence>
<organism evidence="7 8">
    <name type="scientific">Rubrobacter xylanophilus (strain DSM 9941 / JCM 11954 / NBRC 16129 / PRD-1)</name>
    <dbReference type="NCBI Taxonomy" id="266117"/>
    <lineage>
        <taxon>Bacteria</taxon>
        <taxon>Bacillati</taxon>
        <taxon>Actinomycetota</taxon>
        <taxon>Rubrobacteria</taxon>
        <taxon>Rubrobacterales</taxon>
        <taxon>Rubrobacteraceae</taxon>
        <taxon>Rubrobacter</taxon>
    </lineage>
</organism>
<dbReference type="Pfam" id="PF07963">
    <property type="entry name" value="N_methyl"/>
    <property type="match status" value="1"/>
</dbReference>
<proteinExistence type="predicted"/>
<gene>
    <name evidence="7" type="ordered locus">Rxyl_1158</name>
</gene>
<evidence type="ECO:0000256" key="2">
    <source>
        <dbReference type="ARBA" id="ARBA00022481"/>
    </source>
</evidence>
<dbReference type="InterPro" id="IPR045584">
    <property type="entry name" value="Pilin-like"/>
</dbReference>
<dbReference type="PROSITE" id="PS00409">
    <property type="entry name" value="PROKAR_NTER_METHYL"/>
    <property type="match status" value="1"/>
</dbReference>
<dbReference type="NCBIfam" id="TIGR02532">
    <property type="entry name" value="IV_pilin_GFxxxE"/>
    <property type="match status" value="1"/>
</dbReference>
<dbReference type="PANTHER" id="PTHR30093:SF44">
    <property type="entry name" value="TYPE II SECRETION SYSTEM CORE PROTEIN G"/>
    <property type="match status" value="1"/>
</dbReference>
<dbReference type="PANTHER" id="PTHR30093">
    <property type="entry name" value="GENERAL SECRETION PATHWAY PROTEIN G"/>
    <property type="match status" value="1"/>
</dbReference>
<evidence type="ECO:0000256" key="4">
    <source>
        <dbReference type="ARBA" id="ARBA00022989"/>
    </source>
</evidence>
<evidence type="ECO:0000313" key="7">
    <source>
        <dbReference type="EMBL" id="ABG04124.1"/>
    </source>
</evidence>
<evidence type="ECO:0000256" key="6">
    <source>
        <dbReference type="SAM" id="Phobius"/>
    </source>
</evidence>
<dbReference type="KEGG" id="rxy:Rxyl_1158"/>
<feature type="transmembrane region" description="Helical" evidence="6">
    <location>
        <begin position="21"/>
        <end position="46"/>
    </location>
</feature>
<dbReference type="AlphaFoldDB" id="Q1AWV4"/>
<protein>
    <submittedName>
        <fullName evidence="7">Tfp pilus assembly protein PilE</fullName>
    </submittedName>
</protein>
<dbReference type="EMBL" id="CP000386">
    <property type="protein sequence ID" value="ABG04124.1"/>
    <property type="molecule type" value="Genomic_DNA"/>
</dbReference>
<dbReference type="SUPFAM" id="SSF54523">
    <property type="entry name" value="Pili subunits"/>
    <property type="match status" value="1"/>
</dbReference>
<dbReference type="HOGENOM" id="CLU_091705_7_3_11"/>
<dbReference type="GO" id="GO:0016020">
    <property type="term" value="C:membrane"/>
    <property type="evidence" value="ECO:0007669"/>
    <property type="project" value="UniProtKB-SubCell"/>
</dbReference>
<dbReference type="RefSeq" id="WP_011564142.1">
    <property type="nucleotide sequence ID" value="NC_008148.1"/>
</dbReference>
<dbReference type="Gene3D" id="3.30.700.10">
    <property type="entry name" value="Glycoprotein, Type 4 Pilin"/>
    <property type="match status" value="1"/>
</dbReference>
<sequence>MLHWFGRRLREMQEKSRDERGFTLIELLVVVIIIGILAAIAIPAYLSQRDRAEERAAQSNVRNAATAQVAYYTEKGKYAPDATTLAEAGFNQGSPEVDVFGDTDSFCVSATGGGETYRMTQDDGRPTIGAECTAP</sequence>
<keyword evidence="5 6" id="KW-0472">Membrane</keyword>
<dbReference type="STRING" id="266117.Rxyl_1158"/>